<keyword evidence="2" id="KW-1185">Reference proteome</keyword>
<dbReference type="OrthoDB" id="5987460at2759"/>
<evidence type="ECO:0000313" key="2">
    <source>
        <dbReference type="Proteomes" id="UP001152795"/>
    </source>
</evidence>
<gene>
    <name evidence="1" type="ORF">PACLA_8A040056</name>
</gene>
<dbReference type="AlphaFoldDB" id="A0A7D9EJX5"/>
<keyword evidence="1" id="KW-0675">Receptor</keyword>
<comment type="caution">
    <text evidence="1">The sequence shown here is derived from an EMBL/GenBank/DDBJ whole genome shotgun (WGS) entry which is preliminary data.</text>
</comment>
<name>A0A7D9EJX5_PARCT</name>
<accession>A0A7D9EJX5</accession>
<proteinExistence type="predicted"/>
<evidence type="ECO:0000313" key="1">
    <source>
        <dbReference type="EMBL" id="CAB4010190.1"/>
    </source>
</evidence>
<organism evidence="1 2">
    <name type="scientific">Paramuricea clavata</name>
    <name type="common">Red gorgonian</name>
    <name type="synonym">Violescent sea-whip</name>
    <dbReference type="NCBI Taxonomy" id="317549"/>
    <lineage>
        <taxon>Eukaryota</taxon>
        <taxon>Metazoa</taxon>
        <taxon>Cnidaria</taxon>
        <taxon>Anthozoa</taxon>
        <taxon>Octocorallia</taxon>
        <taxon>Malacalcyonacea</taxon>
        <taxon>Plexauridae</taxon>
        <taxon>Paramuricea</taxon>
    </lineage>
</organism>
<reference evidence="1" key="1">
    <citation type="submission" date="2020-04" db="EMBL/GenBank/DDBJ databases">
        <authorList>
            <person name="Alioto T."/>
            <person name="Alioto T."/>
            <person name="Gomez Garrido J."/>
        </authorList>
    </citation>
    <scope>NUCLEOTIDE SEQUENCE</scope>
    <source>
        <strain evidence="1">A484AB</strain>
    </source>
</reference>
<dbReference type="Proteomes" id="UP001152795">
    <property type="component" value="Unassembled WGS sequence"/>
</dbReference>
<dbReference type="EMBL" id="CACRXK020006705">
    <property type="protein sequence ID" value="CAB4010190.1"/>
    <property type="molecule type" value="Genomic_DNA"/>
</dbReference>
<protein>
    <submittedName>
        <fullName evidence="1">Transient receptor potential cation channel subfamily A member 1</fullName>
    </submittedName>
</protein>
<sequence length="100" mass="11620">MRLHRSRGDSGQGEAERTNSAIGDAVVDGATINWEVYKKFEEMNEEEINQLSVKEFEELEEQRMEKNAWYVAKTLVERIDGAPVLSERIKAYLTENRQEQ</sequence>